<evidence type="ECO:0000256" key="1">
    <source>
        <dbReference type="ARBA" id="ARBA00010617"/>
    </source>
</evidence>
<dbReference type="PANTHER" id="PTHR46696">
    <property type="entry name" value="P450, PUTATIVE (EUROFUNG)-RELATED"/>
    <property type="match status" value="1"/>
</dbReference>
<evidence type="ECO:0000256" key="7">
    <source>
        <dbReference type="RuleBase" id="RU000461"/>
    </source>
</evidence>
<comment type="similarity">
    <text evidence="1 7">Belongs to the cytochrome P450 family.</text>
</comment>
<dbReference type="EMBL" id="CP023690">
    <property type="protein sequence ID" value="QEV63316.1"/>
    <property type="molecule type" value="Genomic_DNA"/>
</dbReference>
<proteinExistence type="inferred from homology"/>
<keyword evidence="12" id="KW-1185">Reference proteome</keyword>
<dbReference type="FunFam" id="1.10.630.10:FF:000018">
    <property type="entry name" value="Cytochrome P450 monooxygenase"/>
    <property type="match status" value="1"/>
</dbReference>
<evidence type="ECO:0000256" key="4">
    <source>
        <dbReference type="ARBA" id="ARBA00023002"/>
    </source>
</evidence>
<dbReference type="GO" id="GO:0004497">
    <property type="term" value="F:monooxygenase activity"/>
    <property type="evidence" value="ECO:0007669"/>
    <property type="project" value="UniProtKB-KW"/>
</dbReference>
<dbReference type="InterPro" id="IPR036396">
    <property type="entry name" value="Cyt_P450_sf"/>
</dbReference>
<evidence type="ECO:0000313" key="9">
    <source>
        <dbReference type="EMBL" id="MBB5105282.1"/>
    </source>
</evidence>
<feature type="region of interest" description="Disordered" evidence="8">
    <location>
        <begin position="1"/>
        <end position="22"/>
    </location>
</feature>
<dbReference type="InterPro" id="IPR017972">
    <property type="entry name" value="Cyt_P450_CS"/>
</dbReference>
<dbReference type="PRINTS" id="PR00385">
    <property type="entry name" value="P450"/>
</dbReference>
<dbReference type="GO" id="GO:0016705">
    <property type="term" value="F:oxidoreductase activity, acting on paired donors, with incorporation or reduction of molecular oxygen"/>
    <property type="evidence" value="ECO:0007669"/>
    <property type="project" value="InterPro"/>
</dbReference>
<keyword evidence="6 7" id="KW-0503">Monooxygenase</keyword>
<accession>A0A5P2XLB3</accession>
<dbReference type="AlphaFoldDB" id="A0A5P2XLB3"/>
<evidence type="ECO:0000256" key="2">
    <source>
        <dbReference type="ARBA" id="ARBA00022617"/>
    </source>
</evidence>
<dbReference type="SUPFAM" id="SSF48264">
    <property type="entry name" value="Cytochrome P450"/>
    <property type="match status" value="1"/>
</dbReference>
<protein>
    <submittedName>
        <fullName evidence="10">Cytochrome P450</fullName>
    </submittedName>
</protein>
<dbReference type="Gene3D" id="1.10.630.10">
    <property type="entry name" value="Cytochrome P450"/>
    <property type="match status" value="1"/>
</dbReference>
<keyword evidence="4 7" id="KW-0560">Oxidoreductase</keyword>
<evidence type="ECO:0000313" key="12">
    <source>
        <dbReference type="Proteomes" id="UP000549009"/>
    </source>
</evidence>
<dbReference type="Pfam" id="PF00067">
    <property type="entry name" value="p450"/>
    <property type="match status" value="1"/>
</dbReference>
<keyword evidence="5 7" id="KW-0408">Iron</keyword>
<dbReference type="PANTHER" id="PTHR46696:SF1">
    <property type="entry name" value="CYTOCHROME P450 YJIB-RELATED"/>
    <property type="match status" value="1"/>
</dbReference>
<dbReference type="GO" id="GO:0020037">
    <property type="term" value="F:heme binding"/>
    <property type="evidence" value="ECO:0007669"/>
    <property type="project" value="InterPro"/>
</dbReference>
<evidence type="ECO:0000256" key="6">
    <source>
        <dbReference type="ARBA" id="ARBA00023033"/>
    </source>
</evidence>
<dbReference type="InterPro" id="IPR001128">
    <property type="entry name" value="Cyt_P450"/>
</dbReference>
<reference evidence="9 12" key="2">
    <citation type="submission" date="2020-08" db="EMBL/GenBank/DDBJ databases">
        <title>Genomic Encyclopedia of Type Strains, Phase III (KMG-III): the genomes of soil and plant-associated and newly described type strains.</title>
        <authorList>
            <person name="Whitman W."/>
        </authorList>
    </citation>
    <scope>NUCLEOTIDE SEQUENCE [LARGE SCALE GENOMIC DNA]</scope>
    <source>
        <strain evidence="9 12">CECT 3146</strain>
    </source>
</reference>
<keyword evidence="2 7" id="KW-0349">Heme</keyword>
<dbReference type="EMBL" id="JACHJD010000007">
    <property type="protein sequence ID" value="MBB5105282.1"/>
    <property type="molecule type" value="Genomic_DNA"/>
</dbReference>
<dbReference type="Proteomes" id="UP000549009">
    <property type="component" value="Unassembled WGS sequence"/>
</dbReference>
<dbReference type="KEGG" id="sspb:CP982_35265"/>
<name>A0A5P2XLB3_STRST</name>
<evidence type="ECO:0000313" key="11">
    <source>
        <dbReference type="Proteomes" id="UP000326505"/>
    </source>
</evidence>
<gene>
    <name evidence="10" type="ORF">CP982_35265</name>
    <name evidence="9" type="ORF">FHS40_004377</name>
</gene>
<reference evidence="10 11" key="1">
    <citation type="submission" date="2017-09" db="EMBL/GenBank/DDBJ databases">
        <authorList>
            <person name="Lee N."/>
            <person name="Cho B.-K."/>
        </authorList>
    </citation>
    <scope>NUCLEOTIDE SEQUENCE [LARGE SCALE GENOMIC DNA]</scope>
    <source>
        <strain evidence="10 11">ATCC 27465</strain>
    </source>
</reference>
<evidence type="ECO:0000256" key="3">
    <source>
        <dbReference type="ARBA" id="ARBA00022723"/>
    </source>
</evidence>
<evidence type="ECO:0000313" key="10">
    <source>
        <dbReference type="EMBL" id="QEV63316.1"/>
    </source>
</evidence>
<dbReference type="RefSeq" id="WP_150514166.1">
    <property type="nucleotide sequence ID" value="NZ_BMSQ01000028.1"/>
</dbReference>
<dbReference type="Proteomes" id="UP000326505">
    <property type="component" value="Chromosome"/>
</dbReference>
<dbReference type="PRINTS" id="PR00359">
    <property type="entry name" value="BP450"/>
</dbReference>
<evidence type="ECO:0000256" key="8">
    <source>
        <dbReference type="SAM" id="MobiDB-lite"/>
    </source>
</evidence>
<evidence type="ECO:0000256" key="5">
    <source>
        <dbReference type="ARBA" id="ARBA00023004"/>
    </source>
</evidence>
<dbReference type="CDD" id="cd11030">
    <property type="entry name" value="CYP105-like"/>
    <property type="match status" value="1"/>
</dbReference>
<dbReference type="InterPro" id="IPR002397">
    <property type="entry name" value="Cyt_P450_B"/>
</dbReference>
<dbReference type="OrthoDB" id="3664945at2"/>
<sequence>MTETPATPTGLPTARAAGCPLDPPPGLAELRDGAPLTRMEFPNGHVGWLATGHAVVRAVLADPRFSHRNDRRHWPLADIGRGFPPLPGDMLHIDPPEHTRYRKLLAGKFTMRRMRRLTGSAEEIVAGKLDAMERHGGPLDLMEFFARPIPTLMVCALLGVPLRDRATFHPPVGGADDAAAVAADVAAYVEMTYADMQEYFRKLVAAKRAAPGDDLLSELTTSDLTEDELVGLCAVMMHAGVDSTSNMLALGTWALLERPDQLASLRARPDLAGRAVEELMRYMSVVHTGSRAALEDVELAGEVVRAGESVAFSVQAANRDPARFGDPDTLDIRRDAVGHLGFGYGVHQCLGMQLARVEMRVAFPALFARFPALRLAVPAEDLPMRDDLVIPYGVHRLPVTW</sequence>
<dbReference type="GO" id="GO:0005506">
    <property type="term" value="F:iron ion binding"/>
    <property type="evidence" value="ECO:0007669"/>
    <property type="project" value="InterPro"/>
</dbReference>
<organism evidence="10 11">
    <name type="scientific">Streptomyces spectabilis</name>
    <dbReference type="NCBI Taxonomy" id="68270"/>
    <lineage>
        <taxon>Bacteria</taxon>
        <taxon>Bacillati</taxon>
        <taxon>Actinomycetota</taxon>
        <taxon>Actinomycetes</taxon>
        <taxon>Kitasatosporales</taxon>
        <taxon>Streptomycetaceae</taxon>
        <taxon>Streptomyces</taxon>
    </lineage>
</organism>
<keyword evidence="3 7" id="KW-0479">Metal-binding</keyword>
<dbReference type="PROSITE" id="PS00086">
    <property type="entry name" value="CYTOCHROME_P450"/>
    <property type="match status" value="1"/>
</dbReference>